<sequence>PLVSDVPAISNIPQPYDDDLTPASDLGLYTAIVAVLLGFVGGMYLVGARCSSPRQPEQPAKELVVLVDDHVAEIAVPVVASPSCSSQPCTLLVASNSSPSSSSSPESYPSIIADLFACRLRNPEASRAESSAAALERHRRLTQALDGLRAVHRGWHALSRCARFAIVWHLISNVGFCVATGFVDSCGHLAYPMAVVRSRVDAAVADCALAGFEQLMAAYWEFTDVEQDAILRHLLNGAPSIAAVGQDTSQSTAQQAEQRQHRDAKHQQRQRIPLRDIGKQPGMKMTLLAETTKHGRGDDENAPPQPFCSRVDKGKCRAP</sequence>
<protein>
    <submittedName>
        <fullName evidence="3">Uncharacterized protein</fullName>
    </submittedName>
</protein>
<feature type="compositionally biased region" description="Polar residues" evidence="1">
    <location>
        <begin position="246"/>
        <end position="257"/>
    </location>
</feature>
<evidence type="ECO:0000256" key="1">
    <source>
        <dbReference type="SAM" id="MobiDB-lite"/>
    </source>
</evidence>
<keyword evidence="2" id="KW-1133">Transmembrane helix</keyword>
<gene>
    <name evidence="3" type="ORF">FB45DRAFT_931648</name>
</gene>
<keyword evidence="2" id="KW-0472">Membrane</keyword>
<comment type="caution">
    <text evidence="3">The sequence shown here is derived from an EMBL/GenBank/DDBJ whole genome shotgun (WGS) entry which is preliminary data.</text>
</comment>
<feature type="transmembrane region" description="Helical" evidence="2">
    <location>
        <begin position="26"/>
        <end position="46"/>
    </location>
</feature>
<feature type="non-terminal residue" evidence="3">
    <location>
        <position position="1"/>
    </location>
</feature>
<evidence type="ECO:0000313" key="3">
    <source>
        <dbReference type="EMBL" id="KAJ7618434.1"/>
    </source>
</evidence>
<organism evidence="3 4">
    <name type="scientific">Roridomyces roridus</name>
    <dbReference type="NCBI Taxonomy" id="1738132"/>
    <lineage>
        <taxon>Eukaryota</taxon>
        <taxon>Fungi</taxon>
        <taxon>Dikarya</taxon>
        <taxon>Basidiomycota</taxon>
        <taxon>Agaricomycotina</taxon>
        <taxon>Agaricomycetes</taxon>
        <taxon>Agaricomycetidae</taxon>
        <taxon>Agaricales</taxon>
        <taxon>Marasmiineae</taxon>
        <taxon>Mycenaceae</taxon>
        <taxon>Roridomyces</taxon>
    </lineage>
</organism>
<keyword evidence="2" id="KW-0812">Transmembrane</keyword>
<dbReference type="EMBL" id="JARKIF010000019">
    <property type="protein sequence ID" value="KAJ7618434.1"/>
    <property type="molecule type" value="Genomic_DNA"/>
</dbReference>
<feature type="compositionally biased region" description="Basic and acidic residues" evidence="1">
    <location>
        <begin position="310"/>
        <end position="319"/>
    </location>
</feature>
<dbReference type="Proteomes" id="UP001221142">
    <property type="component" value="Unassembled WGS sequence"/>
</dbReference>
<evidence type="ECO:0000313" key="4">
    <source>
        <dbReference type="Proteomes" id="UP001221142"/>
    </source>
</evidence>
<accession>A0AAD7BDT6</accession>
<evidence type="ECO:0000256" key="2">
    <source>
        <dbReference type="SAM" id="Phobius"/>
    </source>
</evidence>
<dbReference type="AlphaFoldDB" id="A0AAD7BDT6"/>
<proteinExistence type="predicted"/>
<feature type="region of interest" description="Disordered" evidence="1">
    <location>
        <begin position="245"/>
        <end position="319"/>
    </location>
</feature>
<keyword evidence="4" id="KW-1185">Reference proteome</keyword>
<reference evidence="3" key="1">
    <citation type="submission" date="2023-03" db="EMBL/GenBank/DDBJ databases">
        <title>Massive genome expansion in bonnet fungi (Mycena s.s.) driven by repeated elements and novel gene families across ecological guilds.</title>
        <authorList>
            <consortium name="Lawrence Berkeley National Laboratory"/>
            <person name="Harder C.B."/>
            <person name="Miyauchi S."/>
            <person name="Viragh M."/>
            <person name="Kuo A."/>
            <person name="Thoen E."/>
            <person name="Andreopoulos B."/>
            <person name="Lu D."/>
            <person name="Skrede I."/>
            <person name="Drula E."/>
            <person name="Henrissat B."/>
            <person name="Morin E."/>
            <person name="Kohler A."/>
            <person name="Barry K."/>
            <person name="LaButti K."/>
            <person name="Morin E."/>
            <person name="Salamov A."/>
            <person name="Lipzen A."/>
            <person name="Mereny Z."/>
            <person name="Hegedus B."/>
            <person name="Baldrian P."/>
            <person name="Stursova M."/>
            <person name="Weitz H."/>
            <person name="Taylor A."/>
            <person name="Grigoriev I.V."/>
            <person name="Nagy L.G."/>
            <person name="Martin F."/>
            <person name="Kauserud H."/>
        </authorList>
    </citation>
    <scope>NUCLEOTIDE SEQUENCE</scope>
    <source>
        <strain evidence="3">9284</strain>
    </source>
</reference>
<name>A0AAD7BDT6_9AGAR</name>